<dbReference type="InterPro" id="IPR050519">
    <property type="entry name" value="Glycosyltransf_28_UgtP"/>
</dbReference>
<dbReference type="PANTHER" id="PTHR43025:SF3">
    <property type="entry name" value="MONOGALACTOSYLDIACYLGLYCEROL SYNTHASE 1, CHLOROPLASTIC"/>
    <property type="match status" value="1"/>
</dbReference>
<sequence>MLTIKQQLIEKGVDHHKIFVTGIPIHPLLQQSKTIKNLSNEKLNILVSGGSLGIGPIMQLTKKLNPNKTNYYILCGKNETLYCKIKQLKVPNLIPLPYINSRQEMDELYQQSHGILTKPGGVTISEGLYKKIPIFIFNTLPGQEEVNLEYLKSEGLVFKIIDQRSDDSIDDQILSGLYSSHKMTIYHSRLNEYHKRISEDIPTTLNHMMKLYH</sequence>
<keyword evidence="2" id="KW-1185">Reference proteome</keyword>
<dbReference type="PANTHER" id="PTHR43025">
    <property type="entry name" value="MONOGALACTOSYLDIACYLGLYCEROL SYNTHASE"/>
    <property type="match status" value="1"/>
</dbReference>
<dbReference type="SUPFAM" id="SSF53756">
    <property type="entry name" value="UDP-Glycosyltransferase/glycogen phosphorylase"/>
    <property type="match status" value="1"/>
</dbReference>
<dbReference type="EMBL" id="FOES01000025">
    <property type="protein sequence ID" value="SEQ75007.1"/>
    <property type="molecule type" value="Genomic_DNA"/>
</dbReference>
<organism evidence="1 2">
    <name type="scientific">Piscibacillus halophilus</name>
    <dbReference type="NCBI Taxonomy" id="571933"/>
    <lineage>
        <taxon>Bacteria</taxon>
        <taxon>Bacillati</taxon>
        <taxon>Bacillota</taxon>
        <taxon>Bacilli</taxon>
        <taxon>Bacillales</taxon>
        <taxon>Bacillaceae</taxon>
        <taxon>Piscibacillus</taxon>
    </lineage>
</organism>
<dbReference type="Proteomes" id="UP000199427">
    <property type="component" value="Unassembled WGS sequence"/>
</dbReference>
<proteinExistence type="predicted"/>
<reference evidence="1 2" key="1">
    <citation type="submission" date="2016-10" db="EMBL/GenBank/DDBJ databases">
        <authorList>
            <person name="de Groot N.N."/>
        </authorList>
    </citation>
    <scope>NUCLEOTIDE SEQUENCE [LARGE SCALE GENOMIC DNA]</scope>
    <source>
        <strain evidence="1 2">DSM 21633</strain>
    </source>
</reference>
<accession>A0A1H9IKE1</accession>
<dbReference type="AlphaFoldDB" id="A0A1H9IKE1"/>
<dbReference type="Gene3D" id="3.40.50.2000">
    <property type="entry name" value="Glycogen Phosphorylase B"/>
    <property type="match status" value="1"/>
</dbReference>
<dbReference type="RefSeq" id="WP_091774192.1">
    <property type="nucleotide sequence ID" value="NZ_FOES01000025.1"/>
</dbReference>
<protein>
    <recommendedName>
        <fullName evidence="3">Processive 1,2-diacylglycerol beta-glucosyltransferase</fullName>
    </recommendedName>
</protein>
<dbReference type="OrthoDB" id="9815663at2"/>
<evidence type="ECO:0000313" key="1">
    <source>
        <dbReference type="EMBL" id="SEQ75007.1"/>
    </source>
</evidence>
<evidence type="ECO:0000313" key="2">
    <source>
        <dbReference type="Proteomes" id="UP000199427"/>
    </source>
</evidence>
<gene>
    <name evidence="1" type="ORF">SAMN05216362_12528</name>
</gene>
<evidence type="ECO:0008006" key="3">
    <source>
        <dbReference type="Google" id="ProtNLM"/>
    </source>
</evidence>
<dbReference type="STRING" id="571933.SAMN05216362_12528"/>
<name>A0A1H9IKE1_9BACI</name>